<evidence type="ECO:0000313" key="3">
    <source>
        <dbReference type="Proteomes" id="UP000184050"/>
    </source>
</evidence>
<evidence type="ECO:0000313" key="2">
    <source>
        <dbReference type="EMBL" id="SHJ32267.1"/>
    </source>
</evidence>
<dbReference type="AlphaFoldDB" id="A0A1M6ICY2"/>
<reference evidence="2 3" key="1">
    <citation type="submission" date="2016-11" db="EMBL/GenBank/DDBJ databases">
        <authorList>
            <person name="Jaros S."/>
            <person name="Januszkiewicz K."/>
            <person name="Wedrychowicz H."/>
        </authorList>
    </citation>
    <scope>NUCLEOTIDE SEQUENCE [LARGE SCALE GENOMIC DNA]</scope>
    <source>
        <strain evidence="2 3">DSM 27063</strain>
    </source>
</reference>
<dbReference type="OrthoDB" id="713751at2"/>
<gene>
    <name evidence="2" type="ORF">SAMN05444280_11649</name>
</gene>
<dbReference type="RefSeq" id="WP_073169471.1">
    <property type="nucleotide sequence ID" value="NZ_FQZE01000016.1"/>
</dbReference>
<dbReference type="EMBL" id="FQZE01000016">
    <property type="protein sequence ID" value="SHJ32267.1"/>
    <property type="molecule type" value="Genomic_DNA"/>
</dbReference>
<organism evidence="2 3">
    <name type="scientific">Tangfeifania diversioriginum</name>
    <dbReference type="NCBI Taxonomy" id="1168035"/>
    <lineage>
        <taxon>Bacteria</taxon>
        <taxon>Pseudomonadati</taxon>
        <taxon>Bacteroidota</taxon>
        <taxon>Bacteroidia</taxon>
        <taxon>Marinilabiliales</taxon>
        <taxon>Prolixibacteraceae</taxon>
        <taxon>Tangfeifania</taxon>
    </lineage>
</organism>
<keyword evidence="1" id="KW-0472">Membrane</keyword>
<sequence>MDKRKIHFNGLLVGTIFLTIFALFPCDVKDPLFKAIDIEYNRPLNKNKTALFEKNSCENDFSDELNAIKAQSTGNNQLFIFGEESIFSAPFYTNNQNTTTKSIAVENPYNYPAMYILYKRLKFDLFLRA</sequence>
<keyword evidence="1" id="KW-0812">Transmembrane</keyword>
<protein>
    <submittedName>
        <fullName evidence="2">Uncharacterized protein</fullName>
    </submittedName>
</protein>
<accession>A0A1M6ICY2</accession>
<evidence type="ECO:0000256" key="1">
    <source>
        <dbReference type="SAM" id="Phobius"/>
    </source>
</evidence>
<keyword evidence="3" id="KW-1185">Reference proteome</keyword>
<dbReference type="Proteomes" id="UP000184050">
    <property type="component" value="Unassembled WGS sequence"/>
</dbReference>
<dbReference type="STRING" id="1168035.SAMN05444280_11649"/>
<feature type="transmembrane region" description="Helical" evidence="1">
    <location>
        <begin position="6"/>
        <end position="24"/>
    </location>
</feature>
<name>A0A1M6ICY2_9BACT</name>
<keyword evidence="1" id="KW-1133">Transmembrane helix</keyword>
<proteinExistence type="predicted"/>